<feature type="region of interest" description="Disordered" evidence="1">
    <location>
        <begin position="115"/>
        <end position="166"/>
    </location>
</feature>
<dbReference type="EMBL" id="KV427664">
    <property type="protein sequence ID" value="KZT01434.1"/>
    <property type="molecule type" value="Genomic_DNA"/>
</dbReference>
<reference evidence="2 3" key="1">
    <citation type="journal article" date="2016" name="Mol. Biol. Evol.">
        <title>Comparative Genomics of Early-Diverging Mushroom-Forming Fungi Provides Insights into the Origins of Lignocellulose Decay Capabilities.</title>
        <authorList>
            <person name="Nagy L.G."/>
            <person name="Riley R."/>
            <person name="Tritt A."/>
            <person name="Adam C."/>
            <person name="Daum C."/>
            <person name="Floudas D."/>
            <person name="Sun H."/>
            <person name="Yadav J.S."/>
            <person name="Pangilinan J."/>
            <person name="Larsson K.H."/>
            <person name="Matsuura K."/>
            <person name="Barry K."/>
            <person name="Labutti K."/>
            <person name="Kuo R."/>
            <person name="Ohm R.A."/>
            <person name="Bhattacharya S.S."/>
            <person name="Shirouzu T."/>
            <person name="Yoshinaga Y."/>
            <person name="Martin F.M."/>
            <person name="Grigoriev I.V."/>
            <person name="Hibbett D.S."/>
        </authorList>
    </citation>
    <scope>NUCLEOTIDE SEQUENCE [LARGE SCALE GENOMIC DNA]</scope>
    <source>
        <strain evidence="2 3">93-53</strain>
    </source>
</reference>
<sequence length="279" mass="30488">MSGPYALLGRSHPSKMPLHYWEVFPSLTTVVDQVPPSPDPPTRSGAPRLHPALSQTVAPPTAKTHQAEGDTAHAAITSDTAHAVVTSDTAHAAVTSDTSHAAVTTDTVLLGHHISSPADLPMAREKQPPRDPSRIPKRRSFPAMSATPQRPPRKRKSAMPPSRNRPTLMKYVLMGQIAATHRRLSTLQQQQFCNRTSAELAKASQKLFQQLDRVYIDLDTGAHEYAYSEKQRVNMLCRRLGGVSFQGIGKRFEDVGQQIVTIAQEGHCDFLCVPSPPSA</sequence>
<keyword evidence="3" id="KW-1185">Reference proteome</keyword>
<gene>
    <name evidence="2" type="ORF">LAESUDRAFT_763694</name>
</gene>
<proteinExistence type="predicted"/>
<dbReference type="GeneID" id="63830347"/>
<evidence type="ECO:0000256" key="1">
    <source>
        <dbReference type="SAM" id="MobiDB-lite"/>
    </source>
</evidence>
<evidence type="ECO:0000313" key="3">
    <source>
        <dbReference type="Proteomes" id="UP000076871"/>
    </source>
</evidence>
<protein>
    <submittedName>
        <fullName evidence="2">Uncharacterized protein</fullName>
    </submittedName>
</protein>
<evidence type="ECO:0000313" key="2">
    <source>
        <dbReference type="EMBL" id="KZT01434.1"/>
    </source>
</evidence>
<feature type="compositionally biased region" description="Basic and acidic residues" evidence="1">
    <location>
        <begin position="122"/>
        <end position="134"/>
    </location>
</feature>
<accession>A0A165BPS1</accession>
<organism evidence="2 3">
    <name type="scientific">Laetiporus sulphureus 93-53</name>
    <dbReference type="NCBI Taxonomy" id="1314785"/>
    <lineage>
        <taxon>Eukaryota</taxon>
        <taxon>Fungi</taxon>
        <taxon>Dikarya</taxon>
        <taxon>Basidiomycota</taxon>
        <taxon>Agaricomycotina</taxon>
        <taxon>Agaricomycetes</taxon>
        <taxon>Polyporales</taxon>
        <taxon>Laetiporus</taxon>
    </lineage>
</organism>
<name>A0A165BPS1_9APHY</name>
<dbReference type="RefSeq" id="XP_040759174.1">
    <property type="nucleotide sequence ID" value="XM_040913319.1"/>
</dbReference>
<dbReference type="Proteomes" id="UP000076871">
    <property type="component" value="Unassembled WGS sequence"/>
</dbReference>
<dbReference type="AlphaFoldDB" id="A0A165BPS1"/>
<dbReference type="InParanoid" id="A0A165BPS1"/>